<proteinExistence type="predicted"/>
<dbReference type="OMA" id="KMYYDIQ"/>
<dbReference type="PANTHER" id="PTHR31407:SF15">
    <property type="entry name" value="PSBP DOMAIN-CONTAINING PROTEIN 1, CHLOROPLASTIC"/>
    <property type="match status" value="1"/>
</dbReference>
<dbReference type="STRING" id="554065.E1Z7E8"/>
<dbReference type="PROSITE" id="PS51318">
    <property type="entry name" value="TAT"/>
    <property type="match status" value="1"/>
</dbReference>
<dbReference type="GO" id="GO:0019898">
    <property type="term" value="C:extrinsic component of membrane"/>
    <property type="evidence" value="ECO:0007669"/>
    <property type="project" value="InterPro"/>
</dbReference>
<evidence type="ECO:0000313" key="3">
    <source>
        <dbReference type="EMBL" id="EFN58157.1"/>
    </source>
</evidence>
<dbReference type="OrthoDB" id="2020255at2759"/>
<dbReference type="GO" id="GO:0015979">
    <property type="term" value="P:photosynthesis"/>
    <property type="evidence" value="ECO:0007669"/>
    <property type="project" value="InterPro"/>
</dbReference>
<feature type="chain" id="PRO_5003156190" description="PsbP C-terminal domain-containing protein" evidence="1">
    <location>
        <begin position="28"/>
        <end position="215"/>
    </location>
</feature>
<reference evidence="3 4" key="1">
    <citation type="journal article" date="2010" name="Plant Cell">
        <title>The Chlorella variabilis NC64A genome reveals adaptation to photosymbiosis, coevolution with viruses, and cryptic sex.</title>
        <authorList>
            <person name="Blanc G."/>
            <person name="Duncan G."/>
            <person name="Agarkova I."/>
            <person name="Borodovsky M."/>
            <person name="Gurnon J."/>
            <person name="Kuo A."/>
            <person name="Lindquist E."/>
            <person name="Lucas S."/>
            <person name="Pangilinan J."/>
            <person name="Polle J."/>
            <person name="Salamov A."/>
            <person name="Terry A."/>
            <person name="Yamada T."/>
            <person name="Dunigan D.D."/>
            <person name="Grigoriev I.V."/>
            <person name="Claverie J.M."/>
            <person name="Van Etten J.L."/>
        </authorList>
    </citation>
    <scope>NUCLEOTIDE SEQUENCE [LARGE SCALE GENOMIC DNA]</scope>
    <source>
        <strain evidence="3 4">NC64A</strain>
    </source>
</reference>
<dbReference type="Proteomes" id="UP000008141">
    <property type="component" value="Unassembled WGS sequence"/>
</dbReference>
<keyword evidence="4" id="KW-1185">Reference proteome</keyword>
<organism evidence="4">
    <name type="scientific">Chlorella variabilis</name>
    <name type="common">Green alga</name>
    <dbReference type="NCBI Taxonomy" id="554065"/>
    <lineage>
        <taxon>Eukaryota</taxon>
        <taxon>Viridiplantae</taxon>
        <taxon>Chlorophyta</taxon>
        <taxon>core chlorophytes</taxon>
        <taxon>Trebouxiophyceae</taxon>
        <taxon>Chlorellales</taxon>
        <taxon>Chlorellaceae</taxon>
        <taxon>Chlorella clade</taxon>
        <taxon>Chlorella</taxon>
    </lineage>
</organism>
<keyword evidence="1" id="KW-0732">Signal</keyword>
<dbReference type="SUPFAM" id="SSF55724">
    <property type="entry name" value="Mog1p/PsbP-like"/>
    <property type="match status" value="1"/>
</dbReference>
<protein>
    <recommendedName>
        <fullName evidence="2">PsbP C-terminal domain-containing protein</fullName>
    </recommendedName>
</protein>
<feature type="signal peptide" evidence="1">
    <location>
        <begin position="1"/>
        <end position="27"/>
    </location>
</feature>
<name>E1Z7E8_CHLVA</name>
<gene>
    <name evidence="3" type="ORF">CHLNCDRAFT_141958</name>
</gene>
<dbReference type="InParanoid" id="E1Z7E8"/>
<dbReference type="KEGG" id="cvr:CHLNCDRAFT_141958"/>
<evidence type="ECO:0000313" key="4">
    <source>
        <dbReference type="Proteomes" id="UP000008141"/>
    </source>
</evidence>
<dbReference type="AlphaFoldDB" id="E1Z7E8"/>
<dbReference type="GO" id="GO:0009654">
    <property type="term" value="C:photosystem II oxygen evolving complex"/>
    <property type="evidence" value="ECO:0007669"/>
    <property type="project" value="InterPro"/>
</dbReference>
<dbReference type="InterPro" id="IPR006311">
    <property type="entry name" value="TAT_signal"/>
</dbReference>
<sequence>MTRRSLLALPAGLAAAAALTAPLPAAAFVIPPPGYRYHEDKLDGYSFFYPEDWQPVTTSGNDVFFRNPFNVEENLFVNVSSPSSSKYETVADLGAPEEAATRTEQQYLEEFMSTRLGVKRTAEVVAASQRTAPDGRLYYDTQTRVKSFASRNQLAVTQAEIDEGVVLEWDRRYLAVLGVAGRRLYEFRLQTSNSAYEADADRLLTIATSFRCRDV</sequence>
<accession>E1Z7E8</accession>
<dbReference type="GO" id="GO:0005509">
    <property type="term" value="F:calcium ion binding"/>
    <property type="evidence" value="ECO:0007669"/>
    <property type="project" value="InterPro"/>
</dbReference>
<dbReference type="RefSeq" id="XP_005850259.1">
    <property type="nucleotide sequence ID" value="XM_005850197.1"/>
</dbReference>
<dbReference type="eggNOG" id="ENOG502QU0F">
    <property type="taxonomic scope" value="Eukaryota"/>
</dbReference>
<dbReference type="Pfam" id="PF01789">
    <property type="entry name" value="PsbP"/>
    <property type="match status" value="1"/>
</dbReference>
<dbReference type="InterPro" id="IPR016123">
    <property type="entry name" value="Mog1/PsbP_a/b/a-sand"/>
</dbReference>
<feature type="domain" description="PsbP C-terminal" evidence="2">
    <location>
        <begin position="34"/>
        <end position="211"/>
    </location>
</feature>
<evidence type="ECO:0000259" key="2">
    <source>
        <dbReference type="Pfam" id="PF01789"/>
    </source>
</evidence>
<dbReference type="Gene3D" id="3.40.1000.10">
    <property type="entry name" value="Mog1/PsbP, alpha/beta/alpha sandwich"/>
    <property type="match status" value="1"/>
</dbReference>
<dbReference type="EMBL" id="GL433838">
    <property type="protein sequence ID" value="EFN58157.1"/>
    <property type="molecule type" value="Genomic_DNA"/>
</dbReference>
<dbReference type="FunCoup" id="E1Z7E8">
    <property type="interactions" value="613"/>
</dbReference>
<evidence type="ECO:0000256" key="1">
    <source>
        <dbReference type="SAM" id="SignalP"/>
    </source>
</evidence>
<dbReference type="InterPro" id="IPR002683">
    <property type="entry name" value="PsbP_C"/>
</dbReference>
<dbReference type="GeneID" id="17357803"/>
<dbReference type="PANTHER" id="PTHR31407">
    <property type="match status" value="1"/>
</dbReference>